<dbReference type="InterPro" id="IPR000157">
    <property type="entry name" value="TIR_dom"/>
</dbReference>
<accession>A0ABM4A512</accession>
<keyword evidence="3" id="KW-0611">Plant defense</keyword>
<dbReference type="SUPFAM" id="SSF52200">
    <property type="entry name" value="Toll/Interleukin receptor TIR domain"/>
    <property type="match status" value="1"/>
</dbReference>
<organism evidence="5 6">
    <name type="scientific">Ziziphus jujuba</name>
    <name type="common">Chinese jujube</name>
    <name type="synonym">Ziziphus sativa</name>
    <dbReference type="NCBI Taxonomy" id="326968"/>
    <lineage>
        <taxon>Eukaryota</taxon>
        <taxon>Viridiplantae</taxon>
        <taxon>Streptophyta</taxon>
        <taxon>Embryophyta</taxon>
        <taxon>Tracheophyta</taxon>
        <taxon>Spermatophyta</taxon>
        <taxon>Magnoliopsida</taxon>
        <taxon>eudicotyledons</taxon>
        <taxon>Gunneridae</taxon>
        <taxon>Pentapetalae</taxon>
        <taxon>rosids</taxon>
        <taxon>fabids</taxon>
        <taxon>Rosales</taxon>
        <taxon>Rhamnaceae</taxon>
        <taxon>Paliureae</taxon>
        <taxon>Ziziphus</taxon>
    </lineage>
</organism>
<dbReference type="Pfam" id="PF23282">
    <property type="entry name" value="WHD_ROQ1"/>
    <property type="match status" value="1"/>
</dbReference>
<sequence>MVSTSSNASTNQGKKFKFKPEKFPTYKSHLSSFRSLSTSTPDYEYDVFLSFSGMDTRNGFTGHLYIDLIGIGIKDVFKDDEELKRGEQISPGLLRAIEGSRIAIFILSKNYATSHWSTFAEHEKNYPRDMVDKWRFALRQVANFPGWHLNYGSEAELIQKIVQDVYRKLRGTIFEGVQKLNTCEGLNPAESMQLLSLKAFRQKHPLDGYGNPLALQHIGSSLYGKSIMERESFLYGMDEIQNRDMFKESRLSFDSLNEELKSIFLDIACFFIGKREDRVLEILDCCGFPSKSGMAILNDKSLITISNDILCMHHSPQKMGQVIVHEEDPREPGKRSRLWHHEDINEVMTKNLVFSNLKFIKLSHSQELKRTPNFTGFPNLERLVLVGCRNLVEVHPSIRNLAKLRLLNLKDCSSVRSLQDFISMESLEICVLSGCSSLENIPNVVEKMRNLPQFYMDGSVIQHLGNHSCNIRKWNNLECLLSNIPNVTKLCLRNCDLPEGAIPSEIGRLTSLQVLDVGRNNFISLPQSISQLAKLKFLVLALCTVLQSMPELPSNIEYVEARDCSSLVSFSDTFKEGLRLSGRFDIVIPGTRVPEWFSHRNFGPLVRIQLPQRWSYNNRIGFVFCVVFYVHKNVPIVPESDNSQEITCQLHTNEGPISTGFGFKISSGTLIESSHLWLQYISNGSFEKRMAMCNRIDYIDALFGAGSQCLEVKMCGFRVDFDHLDVHKLD</sequence>
<dbReference type="PROSITE" id="PS50104">
    <property type="entry name" value="TIR"/>
    <property type="match status" value="1"/>
</dbReference>
<dbReference type="PANTHER" id="PTHR11017">
    <property type="entry name" value="LEUCINE-RICH REPEAT-CONTAINING PROTEIN"/>
    <property type="match status" value="1"/>
</dbReference>
<dbReference type="Gene3D" id="3.40.50.10140">
    <property type="entry name" value="Toll/interleukin-1 receptor homology (TIR) domain"/>
    <property type="match status" value="2"/>
</dbReference>
<name>A0ABM4A512_ZIZJJ</name>
<dbReference type="SMART" id="SM00255">
    <property type="entry name" value="TIR"/>
    <property type="match status" value="1"/>
</dbReference>
<dbReference type="Proteomes" id="UP001652623">
    <property type="component" value="Chromosome 3"/>
</dbReference>
<feature type="domain" description="TIR" evidence="4">
    <location>
        <begin position="43"/>
        <end position="169"/>
    </location>
</feature>
<dbReference type="InterPro" id="IPR035897">
    <property type="entry name" value="Toll_tir_struct_dom_sf"/>
</dbReference>
<evidence type="ECO:0000259" key="4">
    <source>
        <dbReference type="PROSITE" id="PS50104"/>
    </source>
</evidence>
<dbReference type="InterPro" id="IPR027417">
    <property type="entry name" value="P-loop_NTPase"/>
</dbReference>
<keyword evidence="5" id="KW-1185">Reference proteome</keyword>
<dbReference type="Gene3D" id="3.80.10.10">
    <property type="entry name" value="Ribonuclease Inhibitor"/>
    <property type="match status" value="2"/>
</dbReference>
<proteinExistence type="predicted"/>
<dbReference type="SUPFAM" id="SSF52058">
    <property type="entry name" value="L domain-like"/>
    <property type="match status" value="1"/>
</dbReference>
<dbReference type="InterPro" id="IPR045344">
    <property type="entry name" value="C-JID"/>
</dbReference>
<protein>
    <submittedName>
        <fullName evidence="6">Disease resistance protein RUN1-like</fullName>
    </submittedName>
</protein>
<keyword evidence="1" id="KW-0433">Leucine-rich repeat</keyword>
<dbReference type="InterPro" id="IPR032675">
    <property type="entry name" value="LRR_dom_sf"/>
</dbReference>
<keyword evidence="2" id="KW-0677">Repeat</keyword>
<reference evidence="6" key="1">
    <citation type="submission" date="2025-08" db="UniProtKB">
        <authorList>
            <consortium name="RefSeq"/>
        </authorList>
    </citation>
    <scope>IDENTIFICATION</scope>
    <source>
        <tissue evidence="6">Seedling</tissue>
    </source>
</reference>
<dbReference type="InterPro" id="IPR044974">
    <property type="entry name" value="Disease_R_plants"/>
</dbReference>
<dbReference type="SUPFAM" id="SSF46785">
    <property type="entry name" value="Winged helix' DNA-binding domain"/>
    <property type="match status" value="1"/>
</dbReference>
<evidence type="ECO:0000313" key="6">
    <source>
        <dbReference type="RefSeq" id="XP_060671818.1"/>
    </source>
</evidence>
<dbReference type="InterPro" id="IPR036390">
    <property type="entry name" value="WH_DNA-bd_sf"/>
</dbReference>
<dbReference type="InterPro" id="IPR058192">
    <property type="entry name" value="WHD_ROQ1-like"/>
</dbReference>
<evidence type="ECO:0000313" key="5">
    <source>
        <dbReference type="Proteomes" id="UP001652623"/>
    </source>
</evidence>
<dbReference type="Pfam" id="PF20160">
    <property type="entry name" value="C-JID"/>
    <property type="match status" value="1"/>
</dbReference>
<dbReference type="SUPFAM" id="SSF52540">
    <property type="entry name" value="P-loop containing nucleoside triphosphate hydrolases"/>
    <property type="match status" value="1"/>
</dbReference>
<evidence type="ECO:0000256" key="1">
    <source>
        <dbReference type="ARBA" id="ARBA00022614"/>
    </source>
</evidence>
<dbReference type="Pfam" id="PF01582">
    <property type="entry name" value="TIR"/>
    <property type="match status" value="1"/>
</dbReference>
<dbReference type="GeneID" id="132803255"/>
<gene>
    <name evidence="6" type="primary">LOC132803255</name>
</gene>
<evidence type="ECO:0000256" key="2">
    <source>
        <dbReference type="ARBA" id="ARBA00022737"/>
    </source>
</evidence>
<dbReference type="PANTHER" id="PTHR11017:SF479">
    <property type="entry name" value="DISEASE RESISTANCE PROTEIN (TIR-NBS-LRR CLASS) FAMILY"/>
    <property type="match status" value="1"/>
</dbReference>
<dbReference type="RefSeq" id="XP_060671818.1">
    <property type="nucleotide sequence ID" value="XM_060815835.1"/>
</dbReference>
<evidence type="ECO:0000256" key="3">
    <source>
        <dbReference type="ARBA" id="ARBA00022821"/>
    </source>
</evidence>